<evidence type="ECO:0000259" key="3">
    <source>
        <dbReference type="PROSITE" id="PS50072"/>
    </source>
</evidence>
<sequence length="309" mass="36215">MENVCSTPTEKSRKTQDVSKKSPQKTKFRPFQIPRYLPGQVRKTKLMQDLKDYNKHRYQVFTAAPRIDARPPLMNPNKYNNAQRLISNRYRVDEIQRQNKDIIKKINTINRKGGWVDSFNPHAYDFKSNWRSHQLKMREIKSDYAFKDTEKFWNHVVAELKYYTRFPLIILDKIPLDTLVRQQPSISDGEFVDRPKCFMDFRVKDGVYLGRIVIELYHDYVPVTVQNFMSICCDQDGLSYKNCQVHRVFPGLYIEAGDITKGNGKGGASIYGETFVEENHMLKHSRMGKNKICRSSKKHVDVTSCLTEI</sequence>
<keyword evidence="5" id="KW-1185">Reference proteome</keyword>
<proteinExistence type="inferred from homology"/>
<name>A0AAN7Q1N6_9COLE</name>
<dbReference type="AlphaFoldDB" id="A0AAN7Q1N6"/>
<dbReference type="InterPro" id="IPR002130">
    <property type="entry name" value="Cyclophilin-type_PPIase_dom"/>
</dbReference>
<dbReference type="PANTHER" id="PTHR11071:SF561">
    <property type="entry name" value="PEPTIDYL-PROLYL CIS-TRANS ISOMERASE D-RELATED"/>
    <property type="match status" value="1"/>
</dbReference>
<organism evidence="4 5">
    <name type="scientific">Aquatica leii</name>
    <dbReference type="NCBI Taxonomy" id="1421715"/>
    <lineage>
        <taxon>Eukaryota</taxon>
        <taxon>Metazoa</taxon>
        <taxon>Ecdysozoa</taxon>
        <taxon>Arthropoda</taxon>
        <taxon>Hexapoda</taxon>
        <taxon>Insecta</taxon>
        <taxon>Pterygota</taxon>
        <taxon>Neoptera</taxon>
        <taxon>Endopterygota</taxon>
        <taxon>Coleoptera</taxon>
        <taxon>Polyphaga</taxon>
        <taxon>Elateriformia</taxon>
        <taxon>Elateroidea</taxon>
        <taxon>Lampyridae</taxon>
        <taxon>Luciolinae</taxon>
        <taxon>Aquatica</taxon>
    </lineage>
</organism>
<dbReference type="GO" id="GO:0016018">
    <property type="term" value="F:cyclosporin A binding"/>
    <property type="evidence" value="ECO:0007669"/>
    <property type="project" value="TreeGrafter"/>
</dbReference>
<feature type="domain" description="PPIase cyclophilin-type" evidence="3">
    <location>
        <begin position="209"/>
        <end position="309"/>
    </location>
</feature>
<feature type="compositionally biased region" description="Basic and acidic residues" evidence="2">
    <location>
        <begin position="10"/>
        <end position="20"/>
    </location>
</feature>
<evidence type="ECO:0000256" key="2">
    <source>
        <dbReference type="SAM" id="MobiDB-lite"/>
    </source>
</evidence>
<dbReference type="InterPro" id="IPR029488">
    <property type="entry name" value="Hmw/CFAP97"/>
</dbReference>
<dbReference type="PANTHER" id="PTHR11071">
    <property type="entry name" value="PEPTIDYL-PROLYL CIS-TRANS ISOMERASE"/>
    <property type="match status" value="1"/>
</dbReference>
<dbReference type="EMBL" id="JARPUR010000002">
    <property type="protein sequence ID" value="KAK4882397.1"/>
    <property type="molecule type" value="Genomic_DNA"/>
</dbReference>
<reference evidence="5" key="1">
    <citation type="submission" date="2023-01" db="EMBL/GenBank/DDBJ databases">
        <title>Key to firefly adult light organ development and bioluminescence: homeobox transcription factors regulate luciferase expression and transportation to peroxisome.</title>
        <authorList>
            <person name="Fu X."/>
        </authorList>
    </citation>
    <scope>NUCLEOTIDE SEQUENCE [LARGE SCALE GENOMIC DNA]</scope>
</reference>
<comment type="similarity">
    <text evidence="1">Belongs to the CFAP97 family.</text>
</comment>
<dbReference type="Pfam" id="PF13879">
    <property type="entry name" value="Hmw_CFAP97"/>
    <property type="match status" value="1"/>
</dbReference>
<accession>A0AAN7Q1N6</accession>
<dbReference type="GO" id="GO:0005737">
    <property type="term" value="C:cytoplasm"/>
    <property type="evidence" value="ECO:0007669"/>
    <property type="project" value="TreeGrafter"/>
</dbReference>
<evidence type="ECO:0000256" key="1">
    <source>
        <dbReference type="ARBA" id="ARBA00008315"/>
    </source>
</evidence>
<dbReference type="Gene3D" id="2.40.100.10">
    <property type="entry name" value="Cyclophilin-like"/>
    <property type="match status" value="1"/>
</dbReference>
<dbReference type="GO" id="GO:0006457">
    <property type="term" value="P:protein folding"/>
    <property type="evidence" value="ECO:0007669"/>
    <property type="project" value="TreeGrafter"/>
</dbReference>
<dbReference type="PROSITE" id="PS50072">
    <property type="entry name" value="CSA_PPIASE_2"/>
    <property type="match status" value="1"/>
</dbReference>
<dbReference type="GO" id="GO:0003755">
    <property type="term" value="F:peptidyl-prolyl cis-trans isomerase activity"/>
    <property type="evidence" value="ECO:0007669"/>
    <property type="project" value="InterPro"/>
</dbReference>
<dbReference type="Proteomes" id="UP001353858">
    <property type="component" value="Unassembled WGS sequence"/>
</dbReference>
<dbReference type="SUPFAM" id="SSF50891">
    <property type="entry name" value="Cyclophilin-like"/>
    <property type="match status" value="1"/>
</dbReference>
<comment type="caution">
    <text evidence="4">The sequence shown here is derived from an EMBL/GenBank/DDBJ whole genome shotgun (WGS) entry which is preliminary data.</text>
</comment>
<dbReference type="InterPro" id="IPR029000">
    <property type="entry name" value="Cyclophilin-like_dom_sf"/>
</dbReference>
<evidence type="ECO:0000313" key="4">
    <source>
        <dbReference type="EMBL" id="KAK4882397.1"/>
    </source>
</evidence>
<dbReference type="Pfam" id="PF00160">
    <property type="entry name" value="Pro_isomerase"/>
    <property type="match status" value="1"/>
</dbReference>
<gene>
    <name evidence="4" type="ORF">RN001_005716</name>
</gene>
<protein>
    <recommendedName>
        <fullName evidence="3">PPIase cyclophilin-type domain-containing protein</fullName>
    </recommendedName>
</protein>
<evidence type="ECO:0000313" key="5">
    <source>
        <dbReference type="Proteomes" id="UP001353858"/>
    </source>
</evidence>
<feature type="region of interest" description="Disordered" evidence="2">
    <location>
        <begin position="1"/>
        <end position="27"/>
    </location>
</feature>